<comment type="caution">
    <text evidence="1">The sequence shown here is derived from an EMBL/GenBank/DDBJ whole genome shotgun (WGS) entry which is preliminary data.</text>
</comment>
<organism evidence="1 2">
    <name type="scientific">Marinomonas pollencensis</name>
    <dbReference type="NCBI Taxonomy" id="491954"/>
    <lineage>
        <taxon>Bacteria</taxon>
        <taxon>Pseudomonadati</taxon>
        <taxon>Pseudomonadota</taxon>
        <taxon>Gammaproteobacteria</taxon>
        <taxon>Oceanospirillales</taxon>
        <taxon>Oceanospirillaceae</taxon>
        <taxon>Marinomonas</taxon>
    </lineage>
</organism>
<protein>
    <submittedName>
        <fullName evidence="1">Uncharacterized protein</fullName>
    </submittedName>
</protein>
<keyword evidence="2" id="KW-1185">Reference proteome</keyword>
<evidence type="ECO:0000313" key="1">
    <source>
        <dbReference type="EMBL" id="REG82366.1"/>
    </source>
</evidence>
<dbReference type="AlphaFoldDB" id="A0A3E0DKR4"/>
<name>A0A3E0DKR4_9GAMM</name>
<evidence type="ECO:0000313" key="2">
    <source>
        <dbReference type="Proteomes" id="UP000256542"/>
    </source>
</evidence>
<dbReference type="EMBL" id="QUNG01000009">
    <property type="protein sequence ID" value="REG82366.1"/>
    <property type="molecule type" value="Genomic_DNA"/>
</dbReference>
<reference evidence="1 2" key="1">
    <citation type="submission" date="2018-08" db="EMBL/GenBank/DDBJ databases">
        <title>Genomic Encyclopedia of Type Strains, Phase III (KMG-III): the genomes of soil and plant-associated and newly described type strains.</title>
        <authorList>
            <person name="Whitman W."/>
        </authorList>
    </citation>
    <scope>NUCLEOTIDE SEQUENCE [LARGE SCALE GENOMIC DNA]</scope>
    <source>
        <strain evidence="1 2">CECT 7375</strain>
    </source>
</reference>
<sequence length="68" mass="8172">MVGDFPNRKFLCGSVYFRDKWFFYKKMAFFEKKYVAISKKTAQLCDLKVKEASKYSAIQRIQTIIRIF</sequence>
<gene>
    <name evidence="1" type="ORF">DFP81_10925</name>
</gene>
<accession>A0A3E0DKR4</accession>
<dbReference type="Proteomes" id="UP000256542">
    <property type="component" value="Unassembled WGS sequence"/>
</dbReference>
<proteinExistence type="predicted"/>